<evidence type="ECO:0000256" key="1">
    <source>
        <dbReference type="SAM" id="Phobius"/>
    </source>
</evidence>
<comment type="caution">
    <text evidence="2">The sequence shown here is derived from an EMBL/GenBank/DDBJ whole genome shotgun (WGS) entry which is preliminary data.</text>
</comment>
<accession>A0A2M9APY8</accession>
<dbReference type="AlphaFoldDB" id="A0A2M9APY8"/>
<protein>
    <submittedName>
        <fullName evidence="2">Uncharacterized protein</fullName>
    </submittedName>
</protein>
<proteinExistence type="predicted"/>
<dbReference type="RefSeq" id="WP_100339125.1">
    <property type="nucleotide sequence ID" value="NZ_PGFA01000006.1"/>
</dbReference>
<feature type="transmembrane region" description="Helical" evidence="1">
    <location>
        <begin position="21"/>
        <end position="40"/>
    </location>
</feature>
<organism evidence="2 3">
    <name type="scientific">Hymenobacter chitinivorans DSM 11115</name>
    <dbReference type="NCBI Taxonomy" id="1121954"/>
    <lineage>
        <taxon>Bacteria</taxon>
        <taxon>Pseudomonadati</taxon>
        <taxon>Bacteroidota</taxon>
        <taxon>Cytophagia</taxon>
        <taxon>Cytophagales</taxon>
        <taxon>Hymenobacteraceae</taxon>
        <taxon>Hymenobacter</taxon>
    </lineage>
</organism>
<evidence type="ECO:0000313" key="2">
    <source>
        <dbReference type="EMBL" id="PJJ47764.1"/>
    </source>
</evidence>
<gene>
    <name evidence="2" type="ORF">CLV45_4902</name>
</gene>
<sequence>MLLAASFVDWRKETRSAPGRRGPALVMVVLVLLVLGLGALNWPQPAARTAALLLGLLIFPLGLLIGWELGRRESRAAKPAPPVVAPMAPAHQASYQPQEIRCNPFFELCSSSPR</sequence>
<name>A0A2M9APY8_9BACT</name>
<evidence type="ECO:0000313" key="3">
    <source>
        <dbReference type="Proteomes" id="UP000228535"/>
    </source>
</evidence>
<keyword evidence="1" id="KW-1133">Transmembrane helix</keyword>
<keyword evidence="1" id="KW-0812">Transmembrane</keyword>
<feature type="transmembrane region" description="Helical" evidence="1">
    <location>
        <begin position="46"/>
        <end position="67"/>
    </location>
</feature>
<reference evidence="2 3" key="1">
    <citation type="submission" date="2017-11" db="EMBL/GenBank/DDBJ databases">
        <title>Genomic Encyclopedia of Archaeal and Bacterial Type Strains, Phase II (KMG-II): From Individual Species to Whole Genera.</title>
        <authorList>
            <person name="Goeker M."/>
        </authorList>
    </citation>
    <scope>NUCLEOTIDE SEQUENCE [LARGE SCALE GENOMIC DNA]</scope>
    <source>
        <strain evidence="2 3">DSM 11115</strain>
    </source>
</reference>
<dbReference type="EMBL" id="PGFA01000006">
    <property type="protein sequence ID" value="PJJ47764.1"/>
    <property type="molecule type" value="Genomic_DNA"/>
</dbReference>
<dbReference type="Proteomes" id="UP000228535">
    <property type="component" value="Unassembled WGS sequence"/>
</dbReference>
<keyword evidence="3" id="KW-1185">Reference proteome</keyword>
<keyword evidence="1" id="KW-0472">Membrane</keyword>